<reference evidence="1 2" key="1">
    <citation type="submission" date="2018-09" db="EMBL/GenBank/DDBJ databases">
        <authorList>
            <person name="Archambault D."/>
            <person name="Stevens I."/>
            <person name="Molloy S.D."/>
            <person name="Garlena R.A."/>
            <person name="Russell D.A."/>
            <person name="Pope W.H."/>
            <person name="Jacobs-Sera D."/>
            <person name="Hatfull G.F."/>
        </authorList>
    </citation>
    <scope>NUCLEOTIDE SEQUENCE [LARGE SCALE GENOMIC DNA]</scope>
</reference>
<dbReference type="EMBL" id="MH910040">
    <property type="protein sequence ID" value="AYR01310.1"/>
    <property type="molecule type" value="Genomic_DNA"/>
</dbReference>
<evidence type="ECO:0000313" key="2">
    <source>
        <dbReference type="Proteomes" id="UP000271486"/>
    </source>
</evidence>
<name>A0A3G3M4B8_9CAUD</name>
<protein>
    <submittedName>
        <fullName evidence="1">Uncharacterized protein</fullName>
    </submittedName>
</protein>
<dbReference type="RefSeq" id="YP_010058601.1">
    <property type="nucleotide sequence ID" value="NC_054722.1"/>
</dbReference>
<accession>A0A3G3M4B8</accession>
<organism evidence="1 2">
    <name type="scientific">Mycobacterium phage Sauce</name>
    <dbReference type="NCBI Taxonomy" id="2419614"/>
    <lineage>
        <taxon>Viruses</taxon>
        <taxon>Duplodnaviria</taxon>
        <taxon>Heunggongvirae</taxon>
        <taxon>Uroviricota</taxon>
        <taxon>Caudoviricetes</taxon>
        <taxon>Ceeclamvirinae</taxon>
        <taxon>Bixzunavirus</taxon>
        <taxon>Bixzunavirus sauce</taxon>
    </lineage>
</organism>
<gene>
    <name evidence="1" type="primary">43</name>
    <name evidence="1" type="ORF">SEA_SAUCE_43</name>
</gene>
<sequence length="97" mass="11198">MPNQFLRNRIVVGGPGQLIGAIDVSTADANKRMVFRPETCLFWGLGSSLVVERYDTWDEAISGHSRWYNNPARCVERILAYNAERDRVYEEEYDNVQ</sequence>
<keyword evidence="2" id="KW-1185">Reference proteome</keyword>
<proteinExistence type="predicted"/>
<dbReference type="GeneID" id="64765582"/>
<dbReference type="Proteomes" id="UP000271486">
    <property type="component" value="Segment"/>
</dbReference>
<evidence type="ECO:0000313" key="1">
    <source>
        <dbReference type="EMBL" id="AYR01310.1"/>
    </source>
</evidence>
<dbReference type="KEGG" id="vg:64765582"/>